<gene>
    <name evidence="1" type="ORF">A6770_08235</name>
</gene>
<evidence type="ECO:0000313" key="2">
    <source>
        <dbReference type="Proteomes" id="UP000252107"/>
    </source>
</evidence>
<protein>
    <submittedName>
        <fullName evidence="1">Uncharacterized protein</fullName>
    </submittedName>
</protein>
<accession>A0A367S2F5</accession>
<name>A0A367S2F5_9NOSO</name>
<reference evidence="1" key="1">
    <citation type="submission" date="2016-04" db="EMBL/GenBank/DDBJ databases">
        <authorList>
            <person name="Tabuchi Yagui T.R."/>
        </authorList>
    </citation>
    <scope>NUCLEOTIDE SEQUENCE [LARGE SCALE GENOMIC DNA]</scope>
    <source>
        <strain evidence="1">NIES-26</strain>
    </source>
</reference>
<dbReference type="EMBL" id="LXQD01000012">
    <property type="protein sequence ID" value="RCJ42190.1"/>
    <property type="molecule type" value="Genomic_DNA"/>
</dbReference>
<organism evidence="1 2">
    <name type="scientific">Nostoc minutum NIES-26</name>
    <dbReference type="NCBI Taxonomy" id="1844469"/>
    <lineage>
        <taxon>Bacteria</taxon>
        <taxon>Bacillati</taxon>
        <taxon>Cyanobacteriota</taxon>
        <taxon>Cyanophyceae</taxon>
        <taxon>Nostocales</taxon>
        <taxon>Nostocaceae</taxon>
        <taxon>Nostoc</taxon>
    </lineage>
</organism>
<dbReference type="Proteomes" id="UP000252107">
    <property type="component" value="Unassembled WGS sequence"/>
</dbReference>
<dbReference type="AlphaFoldDB" id="A0A367S2F5"/>
<comment type="caution">
    <text evidence="1">The sequence shown here is derived from an EMBL/GenBank/DDBJ whole genome shotgun (WGS) entry which is preliminary data.</text>
</comment>
<evidence type="ECO:0000313" key="1">
    <source>
        <dbReference type="EMBL" id="RCJ42190.1"/>
    </source>
</evidence>
<sequence length="71" mass="7995">MIKISLNQSENPQKLIEKLSSFKKLVNIALCNKKKTKIFQSLKQAEDQDVNLGINIGFAIACKPICNYQQA</sequence>
<keyword evidence="2" id="KW-1185">Reference proteome</keyword>
<proteinExistence type="predicted"/>